<keyword evidence="3" id="KW-1185">Reference proteome</keyword>
<evidence type="ECO:0000313" key="3">
    <source>
        <dbReference type="Proteomes" id="UP001347796"/>
    </source>
</evidence>
<dbReference type="Proteomes" id="UP001347796">
    <property type="component" value="Unassembled WGS sequence"/>
</dbReference>
<feature type="region of interest" description="Disordered" evidence="1">
    <location>
        <begin position="85"/>
        <end position="137"/>
    </location>
</feature>
<name>A0AAN8K6Y1_PATCE</name>
<proteinExistence type="predicted"/>
<protein>
    <submittedName>
        <fullName evidence="2">Uncharacterized protein</fullName>
    </submittedName>
</protein>
<evidence type="ECO:0000256" key="1">
    <source>
        <dbReference type="SAM" id="MobiDB-lite"/>
    </source>
</evidence>
<organism evidence="2 3">
    <name type="scientific">Patella caerulea</name>
    <name type="common">Rayed Mediterranean limpet</name>
    <dbReference type="NCBI Taxonomy" id="87958"/>
    <lineage>
        <taxon>Eukaryota</taxon>
        <taxon>Metazoa</taxon>
        <taxon>Spiralia</taxon>
        <taxon>Lophotrochozoa</taxon>
        <taxon>Mollusca</taxon>
        <taxon>Gastropoda</taxon>
        <taxon>Patellogastropoda</taxon>
        <taxon>Patelloidea</taxon>
        <taxon>Patellidae</taxon>
        <taxon>Patella</taxon>
    </lineage>
</organism>
<gene>
    <name evidence="2" type="ORF">SNE40_005898</name>
</gene>
<comment type="caution">
    <text evidence="2">The sequence shown here is derived from an EMBL/GenBank/DDBJ whole genome shotgun (WGS) entry which is preliminary data.</text>
</comment>
<feature type="compositionally biased region" description="Low complexity" evidence="1">
    <location>
        <begin position="93"/>
        <end position="137"/>
    </location>
</feature>
<dbReference type="EMBL" id="JAZGQO010000005">
    <property type="protein sequence ID" value="KAK6186608.1"/>
    <property type="molecule type" value="Genomic_DNA"/>
</dbReference>
<dbReference type="AlphaFoldDB" id="A0AAN8K6Y1"/>
<evidence type="ECO:0000313" key="2">
    <source>
        <dbReference type="EMBL" id="KAK6186608.1"/>
    </source>
</evidence>
<sequence>MAEMLIYSVKGRLFQSPLDVLLKVIYHWKIPVGDKPTPNWLEAQKIISEFLDAEGEDGDDQTIYNELDNFLPSFYLVPKPATDSETAEETVVSQPSNISSSSNEFKSQVPESNLSSSNSTSSNSTSSNSASSNPTSSTMLTSSLLRKDFKINGSISYDGKNCLSFVSLIRQIEAGVKKGFTEIEIIEGVIKTITPGCQLKLYLEGRTNLTLSSLRRLLRSHFHEKTATELYQDLGSTYQQKEEPTDFLLRLLALKQKILFVSQEESDEIKYDPKLVNEMFKRTFYTGLLSETIRREIQPVLESNSDEEELIQSLSDIVSREKERKIKMNANQFKPKIHAAQVSTEKEEKNKQVKPGLASELNELKAEVAALTNIIKSQTFNPSNRPNYTRPFGCKNCQVAGTGNSCRHCWLCGSTEHYKSFHSQKSGNDTGSPRWGRK</sequence>
<reference evidence="2 3" key="1">
    <citation type="submission" date="2024-01" db="EMBL/GenBank/DDBJ databases">
        <title>The genome of the rayed Mediterranean limpet Patella caerulea (Linnaeus, 1758).</title>
        <authorList>
            <person name="Anh-Thu Weber A."/>
            <person name="Halstead-Nussloch G."/>
        </authorList>
    </citation>
    <scope>NUCLEOTIDE SEQUENCE [LARGE SCALE GENOMIC DNA]</scope>
    <source>
        <strain evidence="2">AATW-2023a</strain>
        <tissue evidence="2">Whole specimen</tissue>
    </source>
</reference>
<accession>A0AAN8K6Y1</accession>